<dbReference type="EMBL" id="JBHLTN010000020">
    <property type="protein sequence ID" value="MFC0593075.1"/>
    <property type="molecule type" value="Genomic_DNA"/>
</dbReference>
<dbReference type="GO" id="GO:0016787">
    <property type="term" value="F:hydrolase activity"/>
    <property type="evidence" value="ECO:0007669"/>
    <property type="project" value="UniProtKB-KW"/>
</dbReference>
<comment type="caution">
    <text evidence="1">The sequence shown here is derived from an EMBL/GenBank/DDBJ whole genome shotgun (WGS) entry which is preliminary data.</text>
</comment>
<accession>A0ABV6PTD2</accession>
<proteinExistence type="predicted"/>
<gene>
    <name evidence="1" type="ORF">ACFFGG_10950</name>
</gene>
<evidence type="ECO:0000313" key="1">
    <source>
        <dbReference type="EMBL" id="MFC0593075.1"/>
    </source>
</evidence>
<dbReference type="Proteomes" id="UP001589834">
    <property type="component" value="Unassembled WGS sequence"/>
</dbReference>
<organism evidence="1 2">
    <name type="scientific">Ottowia pentelensis</name>
    <dbReference type="NCBI Taxonomy" id="511108"/>
    <lineage>
        <taxon>Bacteria</taxon>
        <taxon>Pseudomonadati</taxon>
        <taxon>Pseudomonadota</taxon>
        <taxon>Betaproteobacteria</taxon>
        <taxon>Burkholderiales</taxon>
        <taxon>Comamonadaceae</taxon>
        <taxon>Ottowia</taxon>
    </lineage>
</organism>
<sequence length="95" mass="10949">MLKFSIAPSILKKLTEKHSVTRNEVEQCFLNRKFPVLLDDLEDHQTDPPSLFFIAYTNAGRRLKVVYIQKGPNVVIKTCFEPTDAMVAVYHQLLK</sequence>
<evidence type="ECO:0000313" key="2">
    <source>
        <dbReference type="Proteomes" id="UP001589834"/>
    </source>
</evidence>
<name>A0ABV6PTD2_9BURK</name>
<dbReference type="RefSeq" id="WP_377482993.1">
    <property type="nucleotide sequence ID" value="NZ_JBHLTN010000020.1"/>
</dbReference>
<reference evidence="1 2" key="1">
    <citation type="submission" date="2024-09" db="EMBL/GenBank/DDBJ databases">
        <authorList>
            <person name="Sun Q."/>
            <person name="Mori K."/>
        </authorList>
    </citation>
    <scope>NUCLEOTIDE SEQUENCE [LARGE SCALE GENOMIC DNA]</scope>
    <source>
        <strain evidence="1 2">NCAIM B.02336</strain>
    </source>
</reference>
<keyword evidence="1" id="KW-0378">Hydrolase</keyword>
<protein>
    <submittedName>
        <fullName evidence="1">ADP-ribosyl-(Dinitrogen reductase) hydrolase</fullName>
    </submittedName>
</protein>
<keyword evidence="2" id="KW-1185">Reference proteome</keyword>